<proteinExistence type="predicted"/>
<name>A0A222E624_9RHOB</name>
<evidence type="ECO:0000313" key="3">
    <source>
        <dbReference type="Proteomes" id="UP000203589"/>
    </source>
</evidence>
<dbReference type="Proteomes" id="UP000203589">
    <property type="component" value="Chromosome"/>
</dbReference>
<dbReference type="RefSeq" id="WP_254694741.1">
    <property type="nucleotide sequence ID" value="NZ_CP022540.1"/>
</dbReference>
<keyword evidence="3" id="KW-1185">Reference proteome</keyword>
<dbReference type="KEGG" id="aht:ANTHELSMS3_02803"/>
<keyword evidence="1" id="KW-0732">Signal</keyword>
<feature type="chain" id="PRO_5012329872" description="Lipoprotein" evidence="1">
    <location>
        <begin position="21"/>
        <end position="211"/>
    </location>
</feature>
<protein>
    <recommendedName>
        <fullName evidence="4">Lipoprotein</fullName>
    </recommendedName>
</protein>
<dbReference type="PROSITE" id="PS51257">
    <property type="entry name" value="PROKAR_LIPOPROTEIN"/>
    <property type="match status" value="1"/>
</dbReference>
<dbReference type="AlphaFoldDB" id="A0A222E624"/>
<dbReference type="EMBL" id="CP022540">
    <property type="protein sequence ID" value="ASP21458.1"/>
    <property type="molecule type" value="Genomic_DNA"/>
</dbReference>
<feature type="signal peptide" evidence="1">
    <location>
        <begin position="1"/>
        <end position="20"/>
    </location>
</feature>
<evidence type="ECO:0008006" key="4">
    <source>
        <dbReference type="Google" id="ProtNLM"/>
    </source>
</evidence>
<accession>A0A222E624</accession>
<evidence type="ECO:0000256" key="1">
    <source>
        <dbReference type="SAM" id="SignalP"/>
    </source>
</evidence>
<gene>
    <name evidence="2" type="ORF">ANTHELSMS3_02803</name>
</gene>
<organism evidence="2 3">
    <name type="scientific">Antarctobacter heliothermus</name>
    <dbReference type="NCBI Taxonomy" id="74033"/>
    <lineage>
        <taxon>Bacteria</taxon>
        <taxon>Pseudomonadati</taxon>
        <taxon>Pseudomonadota</taxon>
        <taxon>Alphaproteobacteria</taxon>
        <taxon>Rhodobacterales</taxon>
        <taxon>Roseobacteraceae</taxon>
        <taxon>Antarctobacter</taxon>
    </lineage>
</organism>
<sequence length="211" mass="22583">MIVTRRGALVLTGLALAGCAAPIPGDGPSGGPEVGPDESDKLSFAAGAEGQSAKIAAVEQAILALGPVVAPDEAAAVARIAVVEPLNWARDWDAVDPPLIHNIAVNTGVKPRGLCKHWADDLEARLRQEGLQSLSLHRAIANADNLRIEHSTVIVSTRGAAMDTGLVLDPWRMGQGRLWFGRVVEDPKYRWVPRAEVFAMKRARRARRDGL</sequence>
<evidence type="ECO:0000313" key="2">
    <source>
        <dbReference type="EMBL" id="ASP21458.1"/>
    </source>
</evidence>
<reference evidence="2 3" key="1">
    <citation type="submission" date="2017-07" db="EMBL/GenBank/DDBJ databases">
        <title>Genome Sequence of Antarctobacter heliothermus Strain SMS3 Isolated from a culture of the Diatom Skeletonema marinoi.</title>
        <authorList>
            <person name="Topel M."/>
            <person name="Pinder M.I.M."/>
            <person name="Johansson O.N."/>
            <person name="Kourtchenko O."/>
            <person name="Godhe A."/>
            <person name="Clarke A.K."/>
        </authorList>
    </citation>
    <scope>NUCLEOTIDE SEQUENCE [LARGE SCALE GENOMIC DNA]</scope>
    <source>
        <strain evidence="2 3">SMS3</strain>
    </source>
</reference>